<dbReference type="OrthoDB" id="9788221at2"/>
<dbReference type="SUPFAM" id="SSF54506">
    <property type="entry name" value="Diaminopimelate epimerase-like"/>
    <property type="match status" value="1"/>
</dbReference>
<sequence length="295" mass="31438">MQKLSFHTLDVFTDTPFSGNPLAVFTDAAELPTALMQQIARELNLSETVFVGPAMAGNHFQTRIFTPGGEIPFAGHPTIGTALLLSQLGLLAPDQPDTLVLEQRVGPVPVQIEATELGLVARLRTAKLPEMSASTLSRDEAAVLIGLQSEQLVAQPVIASCGLPFQLLQVRDLAALGQAALDVAHWRRLLGDGPVSNLYCFCLQEDTEAVRARMFDPANNIPEDPATGSAAAALAGYLAVQAATPGTHRLRIEQGIEMGRASLIQTRVEMGAAGVEAVFVEGQARRISEGHFLLD</sequence>
<comment type="similarity">
    <text evidence="1">Belongs to the PhzF family.</text>
</comment>
<dbReference type="AlphaFoldDB" id="A0A1A9EW40"/>
<dbReference type="Proteomes" id="UP000078070">
    <property type="component" value="Chromosome"/>
</dbReference>
<dbReference type="GO" id="GO:0016853">
    <property type="term" value="F:isomerase activity"/>
    <property type="evidence" value="ECO:0007669"/>
    <property type="project" value="TreeGrafter"/>
</dbReference>
<keyword evidence="4" id="KW-1185">Reference proteome</keyword>
<reference evidence="4" key="1">
    <citation type="submission" date="2016-05" db="EMBL/GenBank/DDBJ databases">
        <authorList>
            <person name="Baek K."/>
            <person name="Yang S.-J."/>
        </authorList>
    </citation>
    <scope>NUCLEOTIDE SEQUENCE [LARGE SCALE GENOMIC DNA]</scope>
    <source>
        <strain evidence="4">ST58-10</strain>
    </source>
</reference>
<dbReference type="RefSeq" id="WP_067380239.1">
    <property type="nucleotide sequence ID" value="NZ_CP015839.1"/>
</dbReference>
<reference evidence="3 4" key="2">
    <citation type="journal article" date="2018" name="Int. J. Syst. Evol. Microbiol.">
        <title>Marinobacterium aestuarii sp. nov., a benzene-degrading marine bacterium isolated from estuary sediment.</title>
        <authorList>
            <person name="Bae S.S."/>
            <person name="Jung J."/>
            <person name="Chung D."/>
            <person name="Baek K."/>
        </authorList>
    </citation>
    <scope>NUCLEOTIDE SEQUENCE [LARGE SCALE GENOMIC DNA]</scope>
    <source>
        <strain evidence="3 4">ST58-10</strain>
    </source>
</reference>
<dbReference type="EMBL" id="CP015839">
    <property type="protein sequence ID" value="ANG62364.1"/>
    <property type="molecule type" value="Genomic_DNA"/>
</dbReference>
<name>A0A1A9EW40_9GAMM</name>
<evidence type="ECO:0000256" key="2">
    <source>
        <dbReference type="PIRSR" id="PIRSR016184-1"/>
    </source>
</evidence>
<feature type="active site" evidence="2">
    <location>
        <position position="47"/>
    </location>
</feature>
<dbReference type="PIRSF" id="PIRSF016184">
    <property type="entry name" value="PhzC_PhzF"/>
    <property type="match status" value="1"/>
</dbReference>
<dbReference type="PANTHER" id="PTHR13774:SF32">
    <property type="entry name" value="ANTISENSE-ENHANCING SEQUENCE 1"/>
    <property type="match status" value="1"/>
</dbReference>
<dbReference type="Gene3D" id="3.10.310.10">
    <property type="entry name" value="Diaminopimelate Epimerase, Chain A, domain 1"/>
    <property type="match status" value="2"/>
</dbReference>
<evidence type="ECO:0000313" key="3">
    <source>
        <dbReference type="EMBL" id="ANG62364.1"/>
    </source>
</evidence>
<accession>A0A1A9EW40</accession>
<dbReference type="GO" id="GO:0005737">
    <property type="term" value="C:cytoplasm"/>
    <property type="evidence" value="ECO:0007669"/>
    <property type="project" value="TreeGrafter"/>
</dbReference>
<dbReference type="NCBIfam" id="TIGR00654">
    <property type="entry name" value="PhzF_family"/>
    <property type="match status" value="1"/>
</dbReference>
<evidence type="ECO:0000256" key="1">
    <source>
        <dbReference type="ARBA" id="ARBA00008270"/>
    </source>
</evidence>
<evidence type="ECO:0000313" key="4">
    <source>
        <dbReference type="Proteomes" id="UP000078070"/>
    </source>
</evidence>
<protein>
    <recommendedName>
        <fullName evidence="5">Phenazine biosynthesis protein PhzF</fullName>
    </recommendedName>
</protein>
<evidence type="ECO:0008006" key="5">
    <source>
        <dbReference type="Google" id="ProtNLM"/>
    </source>
</evidence>
<organism evidence="3 4">
    <name type="scientific">Marinobacterium aestuarii</name>
    <dbReference type="NCBI Taxonomy" id="1821621"/>
    <lineage>
        <taxon>Bacteria</taxon>
        <taxon>Pseudomonadati</taxon>
        <taxon>Pseudomonadota</taxon>
        <taxon>Gammaproteobacteria</taxon>
        <taxon>Oceanospirillales</taxon>
        <taxon>Oceanospirillaceae</taxon>
        <taxon>Marinobacterium</taxon>
    </lineage>
</organism>
<dbReference type="PANTHER" id="PTHR13774">
    <property type="entry name" value="PHENAZINE BIOSYNTHESIS PROTEIN"/>
    <property type="match status" value="1"/>
</dbReference>
<dbReference type="InterPro" id="IPR003719">
    <property type="entry name" value="Phenazine_PhzF-like"/>
</dbReference>
<proteinExistence type="inferred from homology"/>
<gene>
    <name evidence="3" type="ORF">A8C75_07590</name>
</gene>
<dbReference type="KEGG" id="mars:A8C75_07590"/>
<dbReference type="Pfam" id="PF02567">
    <property type="entry name" value="PhzC-PhzF"/>
    <property type="match status" value="1"/>
</dbReference>